<protein>
    <submittedName>
        <fullName evidence="1">Uncharacterized protein</fullName>
    </submittedName>
</protein>
<dbReference type="Gene3D" id="3.30.565.10">
    <property type="entry name" value="Histidine kinase-like ATPase, C-terminal domain"/>
    <property type="match status" value="1"/>
</dbReference>
<dbReference type="OrthoDB" id="5490666at2"/>
<name>A0A2Z4FHB0_9DELT</name>
<evidence type="ECO:0000313" key="2">
    <source>
        <dbReference type="Proteomes" id="UP000249799"/>
    </source>
</evidence>
<organism evidence="1 2">
    <name type="scientific">Bradymonas sediminis</name>
    <dbReference type="NCBI Taxonomy" id="1548548"/>
    <lineage>
        <taxon>Bacteria</taxon>
        <taxon>Deltaproteobacteria</taxon>
        <taxon>Bradymonadales</taxon>
        <taxon>Bradymonadaceae</taxon>
        <taxon>Bradymonas</taxon>
    </lineage>
</organism>
<dbReference type="InterPro" id="IPR036890">
    <property type="entry name" value="HATPase_C_sf"/>
</dbReference>
<dbReference type="SUPFAM" id="SSF55874">
    <property type="entry name" value="ATPase domain of HSP90 chaperone/DNA topoisomerase II/histidine kinase"/>
    <property type="match status" value="1"/>
</dbReference>
<evidence type="ECO:0000313" key="1">
    <source>
        <dbReference type="EMBL" id="AWV88134.1"/>
    </source>
</evidence>
<dbReference type="KEGG" id="bsed:DN745_01800"/>
<dbReference type="AlphaFoldDB" id="A0A2Z4FHB0"/>
<keyword evidence="2" id="KW-1185">Reference proteome</keyword>
<gene>
    <name evidence="1" type="ORF">DN745_01800</name>
</gene>
<reference evidence="1 2" key="1">
    <citation type="submission" date="2018-06" db="EMBL/GenBank/DDBJ databases">
        <title>Lujinxingia sediminis gen. nov. sp. nov., a new facultative anaerobic member of the class Deltaproteobacteria, and proposal of Lujinxingaceae fam. nov.</title>
        <authorList>
            <person name="Guo L.-Y."/>
            <person name="Li C.-M."/>
            <person name="Wang S."/>
            <person name="Du Z.-J."/>
        </authorList>
    </citation>
    <scope>NUCLEOTIDE SEQUENCE [LARGE SCALE GENOMIC DNA]</scope>
    <source>
        <strain evidence="1 2">FA350</strain>
    </source>
</reference>
<dbReference type="Proteomes" id="UP000249799">
    <property type="component" value="Chromosome"/>
</dbReference>
<dbReference type="EMBL" id="CP030032">
    <property type="protein sequence ID" value="AWV88134.1"/>
    <property type="molecule type" value="Genomic_DNA"/>
</dbReference>
<dbReference type="Pfam" id="PF13589">
    <property type="entry name" value="HATPase_c_3"/>
    <property type="match status" value="1"/>
</dbReference>
<sequence>MPVSQKNTGLIENLVTQFSSPLDCFRELAQNAMDAGSQVVEVWSEFIPGDDYIGTIALHVDDFGEGMDEHIIDTYLTQLFSSAKEDDLTKIGKFGIGFVSVFALEPRAVLVQTGRGGEYWEVLFHEDRTFTKTRVQMPVEGTQITLFLAGDIQRYNELVQGTRERLKFWCAHSETEITFEDRSQNTDAFAEPERINQPFGVEGSCVTRVEHQGTEIVCAYQRRPSYGFYNAGLTLAYSQIGEDLLGARAARFRHIGFKIKSRYLEHTLSRDTIMRDANYDKAMRLLEDAVNQDLFGALVAQLESLVAEDGWAFEQMQAYGELCNYLAREPAELLKSIGGRRVIRGLNGSALSLDELYDAWADSGRVLVSEQPSELCAALERAGSLVVYGRGEGGTAAASPLDAVNRLVDRFVRLRYRDTLGSKIRSALKVFGVSNATPSVLVAPEDIYLPVVLDASPPEVVRGLIAHASRILRDAGAGYRRMTTCQIGWSAGDEQLFVVGNKLSSFMARPPVGAARGTRSLEAAVNRDHPHFTYLLEVYQSQPELAAYCLAKSLLLSQDRLPSCDMSMIEAAQA</sequence>
<proteinExistence type="predicted"/>
<accession>A0A2Z4FHB0</accession>